<sequence>MNGRAKNTSGQLKSKVTSSHLNYLTCISVVMRLSQVRLGHWLLRDGCSWSSPGWSVCVART</sequence>
<gene>
    <name evidence="1" type="ORF">E2C01_072282</name>
</gene>
<organism evidence="1 2">
    <name type="scientific">Portunus trituberculatus</name>
    <name type="common">Swimming crab</name>
    <name type="synonym">Neptunus trituberculatus</name>
    <dbReference type="NCBI Taxonomy" id="210409"/>
    <lineage>
        <taxon>Eukaryota</taxon>
        <taxon>Metazoa</taxon>
        <taxon>Ecdysozoa</taxon>
        <taxon>Arthropoda</taxon>
        <taxon>Crustacea</taxon>
        <taxon>Multicrustacea</taxon>
        <taxon>Malacostraca</taxon>
        <taxon>Eumalacostraca</taxon>
        <taxon>Eucarida</taxon>
        <taxon>Decapoda</taxon>
        <taxon>Pleocyemata</taxon>
        <taxon>Brachyura</taxon>
        <taxon>Eubrachyura</taxon>
        <taxon>Portunoidea</taxon>
        <taxon>Portunidae</taxon>
        <taxon>Portuninae</taxon>
        <taxon>Portunus</taxon>
    </lineage>
</organism>
<comment type="caution">
    <text evidence="1">The sequence shown here is derived from an EMBL/GenBank/DDBJ whole genome shotgun (WGS) entry which is preliminary data.</text>
</comment>
<protein>
    <submittedName>
        <fullName evidence="1">Uncharacterized protein</fullName>
    </submittedName>
</protein>
<dbReference type="Proteomes" id="UP000324222">
    <property type="component" value="Unassembled WGS sequence"/>
</dbReference>
<dbReference type="AlphaFoldDB" id="A0A5B7I6Q0"/>
<proteinExistence type="predicted"/>
<accession>A0A5B7I6Q0</accession>
<dbReference type="EMBL" id="VSRR010046822">
    <property type="protein sequence ID" value="MPC77815.1"/>
    <property type="molecule type" value="Genomic_DNA"/>
</dbReference>
<reference evidence="1 2" key="1">
    <citation type="submission" date="2019-05" db="EMBL/GenBank/DDBJ databases">
        <title>Another draft genome of Portunus trituberculatus and its Hox gene families provides insights of decapod evolution.</title>
        <authorList>
            <person name="Jeong J.-H."/>
            <person name="Song I."/>
            <person name="Kim S."/>
            <person name="Choi T."/>
            <person name="Kim D."/>
            <person name="Ryu S."/>
            <person name="Kim W."/>
        </authorList>
    </citation>
    <scope>NUCLEOTIDE SEQUENCE [LARGE SCALE GENOMIC DNA]</scope>
    <source>
        <tissue evidence="1">Muscle</tissue>
    </source>
</reference>
<name>A0A5B7I6Q0_PORTR</name>
<keyword evidence="2" id="KW-1185">Reference proteome</keyword>
<evidence type="ECO:0000313" key="1">
    <source>
        <dbReference type="EMBL" id="MPC77815.1"/>
    </source>
</evidence>
<evidence type="ECO:0000313" key="2">
    <source>
        <dbReference type="Proteomes" id="UP000324222"/>
    </source>
</evidence>